<feature type="compositionally biased region" description="Gly residues" evidence="1">
    <location>
        <begin position="483"/>
        <end position="496"/>
    </location>
</feature>
<evidence type="ECO:0000256" key="1">
    <source>
        <dbReference type="SAM" id="MobiDB-lite"/>
    </source>
</evidence>
<dbReference type="RefSeq" id="WP_378612729.1">
    <property type="nucleotide sequence ID" value="NZ_JBHSAX010000013.1"/>
</dbReference>
<organism evidence="2 3">
    <name type="scientific">Nocardia jiangsuensis</name>
    <dbReference type="NCBI Taxonomy" id="1691563"/>
    <lineage>
        <taxon>Bacteria</taxon>
        <taxon>Bacillati</taxon>
        <taxon>Actinomycetota</taxon>
        <taxon>Actinomycetes</taxon>
        <taxon>Mycobacteriales</taxon>
        <taxon>Nocardiaceae</taxon>
        <taxon>Nocardia</taxon>
    </lineage>
</organism>
<name>A0ABV8DSX5_9NOCA</name>
<accession>A0ABV8DSX5</accession>
<keyword evidence="3" id="KW-1185">Reference proteome</keyword>
<feature type="region of interest" description="Disordered" evidence="1">
    <location>
        <begin position="61"/>
        <end position="81"/>
    </location>
</feature>
<dbReference type="EMBL" id="JBHSAX010000013">
    <property type="protein sequence ID" value="MFC3962988.1"/>
    <property type="molecule type" value="Genomic_DNA"/>
</dbReference>
<comment type="caution">
    <text evidence="2">The sequence shown here is derived from an EMBL/GenBank/DDBJ whole genome shotgun (WGS) entry which is preliminary data.</text>
</comment>
<gene>
    <name evidence="2" type="ORF">ACFO0B_13420</name>
</gene>
<dbReference type="Proteomes" id="UP001595696">
    <property type="component" value="Unassembled WGS sequence"/>
</dbReference>
<protein>
    <submittedName>
        <fullName evidence="2">Uncharacterized protein</fullName>
    </submittedName>
</protein>
<reference evidence="3" key="1">
    <citation type="journal article" date="2019" name="Int. J. Syst. Evol. Microbiol.">
        <title>The Global Catalogue of Microorganisms (GCM) 10K type strain sequencing project: providing services to taxonomists for standard genome sequencing and annotation.</title>
        <authorList>
            <consortium name="The Broad Institute Genomics Platform"/>
            <consortium name="The Broad Institute Genome Sequencing Center for Infectious Disease"/>
            <person name="Wu L."/>
            <person name="Ma J."/>
        </authorList>
    </citation>
    <scope>NUCLEOTIDE SEQUENCE [LARGE SCALE GENOMIC DNA]</scope>
    <source>
        <strain evidence="3">CGMCC 4.7330</strain>
    </source>
</reference>
<feature type="compositionally biased region" description="Low complexity" evidence="1">
    <location>
        <begin position="467"/>
        <end position="482"/>
    </location>
</feature>
<sequence length="548" mass="53669">MRPLDTGVIGPAAEPEQLASEALTATIDPSRYAIQDVVLPQLPADLEPVDAPEFVLSQRITDEPGNNSALPGGLPGLSGHGTGDGAQDVLAGLPPEVAGGADALLGTATGALDGANQLAQQASSALGAAVAPVASGVQQAAQDSGLLGGGDTGAPAAPLPALPADPVGALLNGLALPALPGVDLLMKPILDLLGSFGTGVLGALDPTAVLSASSKVIDTAMQVAKGSLTTVDQLWQGQAARNAQVVGQQAQNQGTETSQRGIDISEITQRAAAAVQQGNAQLLGIASSLAGQAVALAPVIVTPPAQATLMATATEHLGRAVTVANATRGDLAGKTAELTAAVNQLIAPGGGPAPQEVAQAVMQNIAEPIMSQAKDQVESATTAAGLDTPVSTSGTPSTTPASVTPGTAPSSPGTPGIVPGSPTSRPGTPGYSPGTPNSTVTPKVTPLPNAVISPMRGVPGVPGTPLAGGVPSTTATSTAGSSGFMGGAGGAAGTGQRGDDEHGRTVQPYQSRTGNDDLTGPLGESTPEVIGATHTDELFGTDYDQDQF</sequence>
<proteinExistence type="predicted"/>
<evidence type="ECO:0000313" key="2">
    <source>
        <dbReference type="EMBL" id="MFC3962988.1"/>
    </source>
</evidence>
<feature type="compositionally biased region" description="Low complexity" evidence="1">
    <location>
        <begin position="388"/>
        <end position="439"/>
    </location>
</feature>
<feature type="region of interest" description="Disordered" evidence="1">
    <location>
        <begin position="373"/>
        <end position="548"/>
    </location>
</feature>
<evidence type="ECO:0000313" key="3">
    <source>
        <dbReference type="Proteomes" id="UP001595696"/>
    </source>
</evidence>